<dbReference type="AlphaFoldDB" id="A0A7J8BM20"/>
<sequence>MNEDSWDFERICGPECPPCVRITQEGALPGSSAAKKGGLFSPWMTEVCRTLRSSVALSAPSLGITQEGGAAVQDGMSGVFPGGEPCLWIAQEGRGALQVSSSGQKTRSISSWLNGGSGDFRRSGALRAHPAGDHSGRWSGRARQTVSYVETTFLHSMMGVLRESFGCLSLSATQLWITQEGRGELQGSSSAKKRRPFSL</sequence>
<accession>A0A7J8BM20</accession>
<dbReference type="Proteomes" id="UP000550707">
    <property type="component" value="Unassembled WGS sequence"/>
</dbReference>
<comment type="caution">
    <text evidence="1">The sequence shown here is derived from an EMBL/GenBank/DDBJ whole genome shotgun (WGS) entry which is preliminary data.</text>
</comment>
<proteinExistence type="predicted"/>
<dbReference type="EMBL" id="JACASF010000024">
    <property type="protein sequence ID" value="KAF6399310.1"/>
    <property type="molecule type" value="Genomic_DNA"/>
</dbReference>
<reference evidence="1 2" key="1">
    <citation type="journal article" date="2020" name="Nature">
        <title>Six reference-quality genomes reveal evolution of bat adaptations.</title>
        <authorList>
            <person name="Jebb D."/>
            <person name="Huang Z."/>
            <person name="Pippel M."/>
            <person name="Hughes G.M."/>
            <person name="Lavrichenko K."/>
            <person name="Devanna P."/>
            <person name="Winkler S."/>
            <person name="Jermiin L.S."/>
            <person name="Skirmuntt E.C."/>
            <person name="Katzourakis A."/>
            <person name="Burkitt-Gray L."/>
            <person name="Ray D.A."/>
            <person name="Sullivan K.A.M."/>
            <person name="Roscito J.G."/>
            <person name="Kirilenko B.M."/>
            <person name="Davalos L.M."/>
            <person name="Corthals A.P."/>
            <person name="Power M.L."/>
            <person name="Jones G."/>
            <person name="Ransome R.D."/>
            <person name="Dechmann D.K.N."/>
            <person name="Locatelli A.G."/>
            <person name="Puechmaille S.J."/>
            <person name="Fedrigo O."/>
            <person name="Jarvis E.D."/>
            <person name="Hiller M."/>
            <person name="Vernes S.C."/>
            <person name="Myers E.W."/>
            <person name="Teeling E.C."/>
        </authorList>
    </citation>
    <scope>NUCLEOTIDE SEQUENCE [LARGE SCALE GENOMIC DNA]</scope>
    <source>
        <strain evidence="1">MMolMol1</strain>
        <tissue evidence="1">Muscle</tissue>
    </source>
</reference>
<evidence type="ECO:0000313" key="1">
    <source>
        <dbReference type="EMBL" id="KAF6399310.1"/>
    </source>
</evidence>
<name>A0A7J8BM20_MOLMO</name>
<dbReference type="InParanoid" id="A0A7J8BM20"/>
<gene>
    <name evidence="1" type="ORF">HJG59_010182</name>
</gene>
<organism evidence="1 2">
    <name type="scientific">Molossus molossus</name>
    <name type="common">Pallas' mastiff bat</name>
    <name type="synonym">Vespertilio molossus</name>
    <dbReference type="NCBI Taxonomy" id="27622"/>
    <lineage>
        <taxon>Eukaryota</taxon>
        <taxon>Metazoa</taxon>
        <taxon>Chordata</taxon>
        <taxon>Craniata</taxon>
        <taxon>Vertebrata</taxon>
        <taxon>Euteleostomi</taxon>
        <taxon>Mammalia</taxon>
        <taxon>Eutheria</taxon>
        <taxon>Laurasiatheria</taxon>
        <taxon>Chiroptera</taxon>
        <taxon>Yangochiroptera</taxon>
        <taxon>Molossidae</taxon>
        <taxon>Molossus</taxon>
    </lineage>
</organism>
<keyword evidence="2" id="KW-1185">Reference proteome</keyword>
<evidence type="ECO:0000313" key="2">
    <source>
        <dbReference type="Proteomes" id="UP000550707"/>
    </source>
</evidence>
<protein>
    <submittedName>
        <fullName evidence="1">Uncharacterized protein</fullName>
    </submittedName>
</protein>